<proteinExistence type="predicted"/>
<comment type="caution">
    <text evidence="2">The sequence shown here is derived from an EMBL/GenBank/DDBJ whole genome shotgun (WGS) entry which is preliminary data.</text>
</comment>
<sequence length="238" mass="27753">MSPNILDSKNYALNVSWRMISLISRIERFDELWPVVSKKEQALLCKWSVPEKWNVYDLFAELETCSDSFTEYNALVFWYEAETDILPLIKCLLFAWYLQFIANIRDVRGCVNYNMMVQMLFNGGYGWAIYLPFDGSSRICCMQDMEVNDWVLSVLSFLDDCQQEIMHKIDLGILAWKQIATEELLLHIIENNNGIKTTAIGRKLGTSIATVKRMLNRLIEKSMIERYGVGRGTRYRLI</sequence>
<dbReference type="OrthoDB" id="9814400at2"/>
<dbReference type="Pfam" id="PF01047">
    <property type="entry name" value="MarR"/>
    <property type="match status" value="1"/>
</dbReference>
<dbReference type="Gene3D" id="1.10.10.10">
    <property type="entry name" value="Winged helix-like DNA-binding domain superfamily/Winged helix DNA-binding domain"/>
    <property type="match status" value="1"/>
</dbReference>
<dbReference type="RefSeq" id="WP_131593629.1">
    <property type="nucleotide sequence ID" value="NZ_SJSL01000001.1"/>
</dbReference>
<evidence type="ECO:0000313" key="2">
    <source>
        <dbReference type="EMBL" id="TCD03225.1"/>
    </source>
</evidence>
<feature type="domain" description="HTH marR-type" evidence="1">
    <location>
        <begin position="182"/>
        <end position="227"/>
    </location>
</feature>
<evidence type="ECO:0000313" key="3">
    <source>
        <dbReference type="Proteomes" id="UP000293347"/>
    </source>
</evidence>
<organism evidence="2 3">
    <name type="scientific">Pedobacter psychroterrae</name>
    <dbReference type="NCBI Taxonomy" id="2530453"/>
    <lineage>
        <taxon>Bacteria</taxon>
        <taxon>Pseudomonadati</taxon>
        <taxon>Bacteroidota</taxon>
        <taxon>Sphingobacteriia</taxon>
        <taxon>Sphingobacteriales</taxon>
        <taxon>Sphingobacteriaceae</taxon>
        <taxon>Pedobacter</taxon>
    </lineage>
</organism>
<evidence type="ECO:0000259" key="1">
    <source>
        <dbReference type="Pfam" id="PF01047"/>
    </source>
</evidence>
<dbReference type="Proteomes" id="UP000293347">
    <property type="component" value="Unassembled WGS sequence"/>
</dbReference>
<dbReference type="GO" id="GO:0003700">
    <property type="term" value="F:DNA-binding transcription factor activity"/>
    <property type="evidence" value="ECO:0007669"/>
    <property type="project" value="InterPro"/>
</dbReference>
<dbReference type="InterPro" id="IPR036388">
    <property type="entry name" value="WH-like_DNA-bd_sf"/>
</dbReference>
<dbReference type="AlphaFoldDB" id="A0A4R0NUQ2"/>
<dbReference type="InterPro" id="IPR036390">
    <property type="entry name" value="WH_DNA-bd_sf"/>
</dbReference>
<name>A0A4R0NUQ2_9SPHI</name>
<protein>
    <submittedName>
        <fullName evidence="2">MarR family transcriptional regulator</fullName>
    </submittedName>
</protein>
<reference evidence="2 3" key="1">
    <citation type="submission" date="2019-02" db="EMBL/GenBank/DDBJ databases">
        <title>Pedobacter sp. RP-1-14 sp. nov., isolated from Arctic soil.</title>
        <authorList>
            <person name="Dahal R.H."/>
        </authorList>
    </citation>
    <scope>NUCLEOTIDE SEQUENCE [LARGE SCALE GENOMIC DNA]</scope>
    <source>
        <strain evidence="2 3">RP-1-14</strain>
    </source>
</reference>
<keyword evidence="3" id="KW-1185">Reference proteome</keyword>
<dbReference type="SUPFAM" id="SSF46785">
    <property type="entry name" value="Winged helix' DNA-binding domain"/>
    <property type="match status" value="1"/>
</dbReference>
<gene>
    <name evidence="2" type="ORF">EZ437_04425</name>
</gene>
<accession>A0A4R0NUQ2</accession>
<dbReference type="EMBL" id="SJSL01000001">
    <property type="protein sequence ID" value="TCD03225.1"/>
    <property type="molecule type" value="Genomic_DNA"/>
</dbReference>
<dbReference type="InterPro" id="IPR000835">
    <property type="entry name" value="HTH_MarR-typ"/>
</dbReference>